<sequence>MQEADKEDSKSLWKSLCIEEGGIGNKVCSKNNESHAHHEDGDCINMSSKSHEEHICASSHIGDDSESVSTKSIGQDEDRHDKSCLNDIKNTDHFEVVNSRWAREFGRGLAKHHYRLSIDAMHERSCSTGQCICSDKGNLLKEFFLALDKFVYIANQCLKSTYIQDKDEDFNFALSWIRDAFQLLGIDGAKHYASNYSGPYNGWAVDIEFLMNRYFFSPEFNHHVNGVGIKEPMHEGCKFVESQSSNFCLSYVPYPGYYNADDDNKQFCSNCKLMLPLHLSSSRNTKNDGTNECSRNNQNNRCFLNEYSKGFDTRSD</sequence>
<dbReference type="Proteomes" id="UP000031056">
    <property type="component" value="Unassembled WGS sequence"/>
</dbReference>
<dbReference type="GeneID" id="26262555"/>
<evidence type="ECO:0000313" key="3">
    <source>
        <dbReference type="Proteomes" id="UP000031056"/>
    </source>
</evidence>
<dbReference type="HOGENOM" id="CLU_880288_0_0_1"/>
<gene>
    <name evidence="2" type="ORF">M896_120380</name>
</gene>
<feature type="region of interest" description="Disordered" evidence="1">
    <location>
        <begin position="55"/>
        <end position="79"/>
    </location>
</feature>
<evidence type="ECO:0000256" key="1">
    <source>
        <dbReference type="SAM" id="MobiDB-lite"/>
    </source>
</evidence>
<protein>
    <submittedName>
        <fullName evidence="2">Uncharacterized protein</fullName>
    </submittedName>
</protein>
<dbReference type="VEuPathDB" id="MicrosporidiaDB:M896_120380"/>
<reference evidence="2 3" key="1">
    <citation type="journal article" date="2014" name="MBio">
        <title>The Ordospora colligata genome; evolution of extreme reduction in microsporidia and host-to-parasite horizontal gene transfer.</title>
        <authorList>
            <person name="Pombert J.-F."/>
            <person name="Haag K.L."/>
            <person name="Beidas S."/>
            <person name="Ebert D."/>
            <person name="Keeling P.J."/>
        </authorList>
    </citation>
    <scope>NUCLEOTIDE SEQUENCE [LARGE SCALE GENOMIC DNA]</scope>
    <source>
        <strain evidence="2 3">OC4</strain>
    </source>
</reference>
<keyword evidence="3" id="KW-1185">Reference proteome</keyword>
<name>A0A0B2UHZ1_9MICR</name>
<dbReference type="InParanoid" id="A0A0B2UHZ1"/>
<evidence type="ECO:0000313" key="2">
    <source>
        <dbReference type="EMBL" id="KHN68819.1"/>
    </source>
</evidence>
<dbReference type="OrthoDB" id="2192943at2759"/>
<organism evidence="2 3">
    <name type="scientific">Ordospora colligata OC4</name>
    <dbReference type="NCBI Taxonomy" id="1354746"/>
    <lineage>
        <taxon>Eukaryota</taxon>
        <taxon>Fungi</taxon>
        <taxon>Fungi incertae sedis</taxon>
        <taxon>Microsporidia</taxon>
        <taxon>Ordosporidae</taxon>
        <taxon>Ordospora</taxon>
    </lineage>
</organism>
<dbReference type="AlphaFoldDB" id="A0A0B2UHZ1"/>
<dbReference type="RefSeq" id="XP_014562861.1">
    <property type="nucleotide sequence ID" value="XM_014707375.1"/>
</dbReference>
<dbReference type="EMBL" id="JOKQ01000012">
    <property type="protein sequence ID" value="KHN68819.1"/>
    <property type="molecule type" value="Genomic_DNA"/>
</dbReference>
<proteinExistence type="predicted"/>
<comment type="caution">
    <text evidence="2">The sequence shown here is derived from an EMBL/GenBank/DDBJ whole genome shotgun (WGS) entry which is preliminary data.</text>
</comment>
<accession>A0A0B2UHZ1</accession>